<protein>
    <submittedName>
        <fullName evidence="8">LSU ribosomal protein L25p</fullName>
    </submittedName>
</protein>
<dbReference type="Pfam" id="PF14693">
    <property type="entry name" value="Ribosomal_TL5_C"/>
    <property type="match status" value="1"/>
</dbReference>
<dbReference type="Pfam" id="PF01386">
    <property type="entry name" value="Ribosomal_L25p"/>
    <property type="match status" value="1"/>
</dbReference>
<dbReference type="InterPro" id="IPR020930">
    <property type="entry name" value="Ribosomal_uL5_bac-type"/>
</dbReference>
<name>A0A3B0YUD2_9ZZZZ</name>
<accession>A0A3B0YUD2</accession>
<evidence type="ECO:0000256" key="3">
    <source>
        <dbReference type="ARBA" id="ARBA00022980"/>
    </source>
</evidence>
<dbReference type="NCBIfam" id="NF004130">
    <property type="entry name" value="PRK05618.1-5"/>
    <property type="match status" value="1"/>
</dbReference>
<dbReference type="CDD" id="cd00495">
    <property type="entry name" value="Ribosomal_L25_TL5_CTC"/>
    <property type="match status" value="1"/>
</dbReference>
<dbReference type="InterPro" id="IPR037121">
    <property type="entry name" value="Ribosomal_bL25_C"/>
</dbReference>
<dbReference type="GO" id="GO:0008097">
    <property type="term" value="F:5S rRNA binding"/>
    <property type="evidence" value="ECO:0007669"/>
    <property type="project" value="InterPro"/>
</dbReference>
<dbReference type="GO" id="GO:0022625">
    <property type="term" value="C:cytosolic large ribosomal subunit"/>
    <property type="evidence" value="ECO:0007669"/>
    <property type="project" value="TreeGrafter"/>
</dbReference>
<evidence type="ECO:0000259" key="6">
    <source>
        <dbReference type="Pfam" id="PF01386"/>
    </source>
</evidence>
<dbReference type="NCBIfam" id="TIGR00731">
    <property type="entry name" value="bL25_bact_ctc"/>
    <property type="match status" value="1"/>
</dbReference>
<keyword evidence="2" id="KW-0694">RNA-binding</keyword>
<dbReference type="Gene3D" id="2.40.240.10">
    <property type="entry name" value="Ribosomal Protein L25, Chain P"/>
    <property type="match status" value="1"/>
</dbReference>
<evidence type="ECO:0000256" key="1">
    <source>
        <dbReference type="ARBA" id="ARBA00022730"/>
    </source>
</evidence>
<dbReference type="HAMAP" id="MF_01336">
    <property type="entry name" value="Ribosomal_bL25"/>
    <property type="match status" value="1"/>
</dbReference>
<evidence type="ECO:0000313" key="8">
    <source>
        <dbReference type="EMBL" id="VAW84545.1"/>
    </source>
</evidence>
<evidence type="ECO:0000256" key="5">
    <source>
        <dbReference type="SAM" id="MobiDB-lite"/>
    </source>
</evidence>
<feature type="domain" description="Large ribosomal subunit protein bL25 beta" evidence="7">
    <location>
        <begin position="102"/>
        <end position="193"/>
    </location>
</feature>
<dbReference type="GO" id="GO:0003735">
    <property type="term" value="F:structural constituent of ribosome"/>
    <property type="evidence" value="ECO:0007669"/>
    <property type="project" value="InterPro"/>
</dbReference>
<sequence length="214" mass="23456">MSLTFELSATRRDNTGTANARRLRHTGKVPAIVYGEGKDPMTITLEHHLMLANLEHESFYTQILDVKCDGQSEKVVLKDLQRHPSKAIIMHMDFQRVSDTSKIKMHVPLHFIGEDIAPGVKQEGGSVAHTVNHVDVLCLAKDLPEFIEADVSTLNVGEALHLTDLKLPEGVELLALQQGADHNLTVAIISKPRGGSEEDDDTTVESAPEPSPSE</sequence>
<dbReference type="Gene3D" id="2.170.120.20">
    <property type="entry name" value="Ribosomal protein L25, beta domain"/>
    <property type="match status" value="1"/>
</dbReference>
<dbReference type="SUPFAM" id="SSF50715">
    <property type="entry name" value="Ribosomal protein L25-like"/>
    <property type="match status" value="1"/>
</dbReference>
<keyword evidence="1" id="KW-0699">rRNA-binding</keyword>
<proteinExistence type="inferred from homology"/>
<dbReference type="InterPro" id="IPR020055">
    <property type="entry name" value="Ribosomal_bL25_short"/>
</dbReference>
<evidence type="ECO:0000259" key="7">
    <source>
        <dbReference type="Pfam" id="PF14693"/>
    </source>
</evidence>
<evidence type="ECO:0000256" key="4">
    <source>
        <dbReference type="ARBA" id="ARBA00023274"/>
    </source>
</evidence>
<reference evidence="8" key="1">
    <citation type="submission" date="2018-06" db="EMBL/GenBank/DDBJ databases">
        <authorList>
            <person name="Zhirakovskaya E."/>
        </authorList>
    </citation>
    <scope>NUCLEOTIDE SEQUENCE</scope>
</reference>
<dbReference type="InterPro" id="IPR020056">
    <property type="entry name" value="Rbsml_bL25/Gln-tRNA_synth_N"/>
</dbReference>
<feature type="region of interest" description="Disordered" evidence="5">
    <location>
        <begin position="191"/>
        <end position="214"/>
    </location>
</feature>
<feature type="domain" description="Large ribosomal subunit protein bL25 L25" evidence="6">
    <location>
        <begin position="7"/>
        <end position="94"/>
    </location>
</feature>
<dbReference type="InterPro" id="IPR001021">
    <property type="entry name" value="Ribosomal_bL25_long"/>
</dbReference>
<dbReference type="NCBIfam" id="NF004612">
    <property type="entry name" value="PRK05943.1"/>
    <property type="match status" value="1"/>
</dbReference>
<keyword evidence="4" id="KW-0687">Ribonucleoprotein</keyword>
<dbReference type="InterPro" id="IPR029751">
    <property type="entry name" value="Ribosomal_L25_dom"/>
</dbReference>
<dbReference type="PANTHER" id="PTHR33284:SF1">
    <property type="entry name" value="RIBOSOMAL PROTEIN L25_GLN-TRNA SYNTHETASE, ANTI-CODON-BINDING DOMAIN-CONTAINING PROTEIN"/>
    <property type="match status" value="1"/>
</dbReference>
<dbReference type="NCBIfam" id="NF004128">
    <property type="entry name" value="PRK05618.1-2"/>
    <property type="match status" value="1"/>
</dbReference>
<dbReference type="InterPro" id="IPR011035">
    <property type="entry name" value="Ribosomal_bL25/Gln-tRNA_synth"/>
</dbReference>
<dbReference type="PANTHER" id="PTHR33284">
    <property type="entry name" value="RIBOSOMAL PROTEIN L25/GLN-TRNA SYNTHETASE, ANTI-CODON-BINDING DOMAIN-CONTAINING PROTEIN"/>
    <property type="match status" value="1"/>
</dbReference>
<dbReference type="AlphaFoldDB" id="A0A3B0YUD2"/>
<gene>
    <name evidence="8" type="ORF">MNBD_GAMMA16-1860</name>
</gene>
<organism evidence="8">
    <name type="scientific">hydrothermal vent metagenome</name>
    <dbReference type="NCBI Taxonomy" id="652676"/>
    <lineage>
        <taxon>unclassified sequences</taxon>
        <taxon>metagenomes</taxon>
        <taxon>ecological metagenomes</taxon>
    </lineage>
</organism>
<evidence type="ECO:0000256" key="2">
    <source>
        <dbReference type="ARBA" id="ARBA00022884"/>
    </source>
</evidence>
<dbReference type="HAMAP" id="MF_01334">
    <property type="entry name" value="Ribosomal_bL25_CTC"/>
    <property type="match status" value="1"/>
</dbReference>
<keyword evidence="3 8" id="KW-0689">Ribosomal protein</keyword>
<dbReference type="GO" id="GO:0006412">
    <property type="term" value="P:translation"/>
    <property type="evidence" value="ECO:0007669"/>
    <property type="project" value="InterPro"/>
</dbReference>
<dbReference type="EMBL" id="UOFO01000047">
    <property type="protein sequence ID" value="VAW84545.1"/>
    <property type="molecule type" value="Genomic_DNA"/>
</dbReference>
<dbReference type="InterPro" id="IPR020057">
    <property type="entry name" value="Ribosomal_bL25_b-dom"/>
</dbReference>